<protein>
    <recommendedName>
        <fullName evidence="1">DUF1330 domain-containing protein</fullName>
    </recommendedName>
</protein>
<organism evidence="2">
    <name type="scientific">marine metagenome</name>
    <dbReference type="NCBI Taxonomy" id="408172"/>
    <lineage>
        <taxon>unclassified sequences</taxon>
        <taxon>metagenomes</taxon>
        <taxon>ecological metagenomes</taxon>
    </lineage>
</organism>
<gene>
    <name evidence="2" type="ORF">METZ01_LOCUS165731</name>
</gene>
<dbReference type="Pfam" id="PF07045">
    <property type="entry name" value="DUF1330"/>
    <property type="match status" value="1"/>
</dbReference>
<dbReference type="InterPro" id="IPR010753">
    <property type="entry name" value="DUF1330"/>
</dbReference>
<proteinExistence type="predicted"/>
<dbReference type="InterPro" id="IPR011008">
    <property type="entry name" value="Dimeric_a/b-barrel"/>
</dbReference>
<dbReference type="EMBL" id="UINC01029707">
    <property type="protein sequence ID" value="SVB12877.1"/>
    <property type="molecule type" value="Genomic_DNA"/>
</dbReference>
<dbReference type="SUPFAM" id="SSF54909">
    <property type="entry name" value="Dimeric alpha+beta barrel"/>
    <property type="match status" value="1"/>
</dbReference>
<evidence type="ECO:0000313" key="2">
    <source>
        <dbReference type="EMBL" id="SVB12877.1"/>
    </source>
</evidence>
<sequence>MAHYIIAQIDIQDREKYAQYEAGFMDVFTSYKGKLLSVDENVSLLEGQWPATRTVLIEFPSKEEALAWYESEEYQSLAKHRFAASSADIVIVSGIE</sequence>
<name>A0A382BI46_9ZZZZ</name>
<accession>A0A382BI46</accession>
<dbReference type="AlphaFoldDB" id="A0A382BI46"/>
<feature type="domain" description="DUF1330" evidence="1">
    <location>
        <begin position="4"/>
        <end position="94"/>
    </location>
</feature>
<reference evidence="2" key="1">
    <citation type="submission" date="2018-05" db="EMBL/GenBank/DDBJ databases">
        <authorList>
            <person name="Lanie J.A."/>
            <person name="Ng W.-L."/>
            <person name="Kazmierczak K.M."/>
            <person name="Andrzejewski T.M."/>
            <person name="Davidsen T.M."/>
            <person name="Wayne K.J."/>
            <person name="Tettelin H."/>
            <person name="Glass J.I."/>
            <person name="Rusch D."/>
            <person name="Podicherti R."/>
            <person name="Tsui H.-C.T."/>
            <person name="Winkler M.E."/>
        </authorList>
    </citation>
    <scope>NUCLEOTIDE SEQUENCE</scope>
</reference>
<dbReference type="Gene3D" id="3.30.70.100">
    <property type="match status" value="1"/>
</dbReference>
<dbReference type="PANTHER" id="PTHR41521">
    <property type="match status" value="1"/>
</dbReference>
<evidence type="ECO:0000259" key="1">
    <source>
        <dbReference type="Pfam" id="PF07045"/>
    </source>
</evidence>
<dbReference type="PANTHER" id="PTHR41521:SF4">
    <property type="entry name" value="BLR0684 PROTEIN"/>
    <property type="match status" value="1"/>
</dbReference>